<evidence type="ECO:0000256" key="1">
    <source>
        <dbReference type="ARBA" id="ARBA00004651"/>
    </source>
</evidence>
<feature type="transmembrane region" description="Helical" evidence="6">
    <location>
        <begin position="456"/>
        <end position="484"/>
    </location>
</feature>
<name>A0ABW7MYG5_9FLAO</name>
<keyword evidence="2" id="KW-1003">Cell membrane</keyword>
<evidence type="ECO:0000256" key="5">
    <source>
        <dbReference type="ARBA" id="ARBA00023136"/>
    </source>
</evidence>
<keyword evidence="8" id="KW-1185">Reference proteome</keyword>
<evidence type="ECO:0000256" key="4">
    <source>
        <dbReference type="ARBA" id="ARBA00022989"/>
    </source>
</evidence>
<dbReference type="PANTHER" id="PTHR30250:SF11">
    <property type="entry name" value="O-ANTIGEN TRANSPORTER-RELATED"/>
    <property type="match status" value="1"/>
</dbReference>
<evidence type="ECO:0000256" key="3">
    <source>
        <dbReference type="ARBA" id="ARBA00022692"/>
    </source>
</evidence>
<evidence type="ECO:0000256" key="2">
    <source>
        <dbReference type="ARBA" id="ARBA00022475"/>
    </source>
</evidence>
<comment type="caution">
    <text evidence="7">The sequence shown here is derived from an EMBL/GenBank/DDBJ whole genome shotgun (WGS) entry which is preliminary data.</text>
</comment>
<feature type="transmembrane region" description="Helical" evidence="6">
    <location>
        <begin position="338"/>
        <end position="363"/>
    </location>
</feature>
<evidence type="ECO:0000256" key="6">
    <source>
        <dbReference type="SAM" id="Phobius"/>
    </source>
</evidence>
<feature type="transmembrane region" description="Helical" evidence="6">
    <location>
        <begin position="370"/>
        <end position="390"/>
    </location>
</feature>
<dbReference type="PANTHER" id="PTHR30250">
    <property type="entry name" value="PST FAMILY PREDICTED COLANIC ACID TRANSPORTER"/>
    <property type="match status" value="1"/>
</dbReference>
<feature type="transmembrane region" description="Helical" evidence="6">
    <location>
        <begin position="159"/>
        <end position="177"/>
    </location>
</feature>
<dbReference type="InterPro" id="IPR050833">
    <property type="entry name" value="Poly_Biosynth_Transport"/>
</dbReference>
<feature type="transmembrane region" description="Helical" evidence="6">
    <location>
        <begin position="94"/>
        <end position="118"/>
    </location>
</feature>
<feature type="transmembrane region" description="Helical" evidence="6">
    <location>
        <begin position="309"/>
        <end position="332"/>
    </location>
</feature>
<feature type="transmembrane region" description="Helical" evidence="6">
    <location>
        <begin position="223"/>
        <end position="248"/>
    </location>
</feature>
<organism evidence="7 8">
    <name type="scientific">Gaetbulibacter aestuarii</name>
    <dbReference type="NCBI Taxonomy" id="1502358"/>
    <lineage>
        <taxon>Bacteria</taxon>
        <taxon>Pseudomonadati</taxon>
        <taxon>Bacteroidota</taxon>
        <taxon>Flavobacteriia</taxon>
        <taxon>Flavobacteriales</taxon>
        <taxon>Flavobacteriaceae</taxon>
        <taxon>Gaetbulibacter</taxon>
    </lineage>
</organism>
<keyword evidence="4 6" id="KW-1133">Transmembrane helix</keyword>
<protein>
    <submittedName>
        <fullName evidence="7">Oligosaccharide flippase family protein</fullName>
    </submittedName>
</protein>
<feature type="transmembrane region" description="Helical" evidence="6">
    <location>
        <begin position="402"/>
        <end position="425"/>
    </location>
</feature>
<feature type="transmembrane region" description="Helical" evidence="6">
    <location>
        <begin position="432"/>
        <end position="450"/>
    </location>
</feature>
<keyword evidence="5 6" id="KW-0472">Membrane</keyword>
<feature type="transmembrane region" description="Helical" evidence="6">
    <location>
        <begin position="260"/>
        <end position="279"/>
    </location>
</feature>
<feature type="transmembrane region" description="Helical" evidence="6">
    <location>
        <begin position="124"/>
        <end position="147"/>
    </location>
</feature>
<sequence length="492" mass="54906">MISDKSSYRQIIKATSLFGGVQVINVLISIAKSKIAALLIGVSGFGIFGLLTSTLNLILGITRLGLDVSAVKEIAATNHNSDNVSKLVTITNRLTFYSGIAGALISLVFSPWLSSFIFGNENYALFFAIISITILFNQLTTGNIAILQGLKHLNSLAKVSVITSFFSLFPTILFYYFLGEKGIPWVILFSGLFGFLISKVFVDKLRIKRVSISFQKFLSESKNMLNLGFMLSLASLSGILIAYLIQIYITKEGSIKEVGFYNAGFGLIHSYVVVFFNALSKDYFPRLAEAEKDPVVINKMVNQQASMSVLFLTPIIILFLGFKSVLITLLYSKEFLPVLGMVTFGIVAIVFKAVSWSMGFVIIVKGNSKLYLITELASNIILFSLVILGYRVFGLTGAGVGYLLYHIIDFFIVKLVVTKVYSFYFDKKFKKLFTLCVLECFVMLLINQIESQVLKYFLLVSLILFSTIFTIIKLNQYTGLFDVFRKKRKSKM</sequence>
<accession>A0ABW7MYG5</accession>
<comment type="subcellular location">
    <subcellularLocation>
        <location evidence="1">Cell membrane</location>
        <topology evidence="1">Multi-pass membrane protein</topology>
    </subcellularLocation>
</comment>
<proteinExistence type="predicted"/>
<dbReference type="RefSeq" id="WP_344741076.1">
    <property type="nucleotide sequence ID" value="NZ_BAABAY010000002.1"/>
</dbReference>
<feature type="transmembrane region" description="Helical" evidence="6">
    <location>
        <begin position="183"/>
        <end position="202"/>
    </location>
</feature>
<evidence type="ECO:0000313" key="7">
    <source>
        <dbReference type="EMBL" id="MFH6771865.1"/>
    </source>
</evidence>
<dbReference type="EMBL" id="JBAWKB010000002">
    <property type="protein sequence ID" value="MFH6771865.1"/>
    <property type="molecule type" value="Genomic_DNA"/>
</dbReference>
<gene>
    <name evidence="7" type="ORF">V8G58_07945</name>
</gene>
<feature type="transmembrane region" description="Helical" evidence="6">
    <location>
        <begin position="37"/>
        <end position="59"/>
    </location>
</feature>
<feature type="transmembrane region" description="Helical" evidence="6">
    <location>
        <begin position="12"/>
        <end position="31"/>
    </location>
</feature>
<dbReference type="Pfam" id="PF13440">
    <property type="entry name" value="Polysacc_synt_3"/>
    <property type="match status" value="1"/>
</dbReference>
<keyword evidence="3 6" id="KW-0812">Transmembrane</keyword>
<dbReference type="Proteomes" id="UP001610100">
    <property type="component" value="Unassembled WGS sequence"/>
</dbReference>
<evidence type="ECO:0000313" key="8">
    <source>
        <dbReference type="Proteomes" id="UP001610100"/>
    </source>
</evidence>
<reference evidence="7 8" key="1">
    <citation type="submission" date="2024-02" db="EMBL/GenBank/DDBJ databases">
        <title>A Gaetbulibacter species isolated from tidal flats and genomic insights of their niches.</title>
        <authorList>
            <person name="Ye Y."/>
        </authorList>
    </citation>
    <scope>NUCLEOTIDE SEQUENCE [LARGE SCALE GENOMIC DNA]</scope>
    <source>
        <strain evidence="7 8">KYW382</strain>
    </source>
</reference>